<proteinExistence type="predicted"/>
<keyword evidence="2" id="KW-1185">Reference proteome</keyword>
<protein>
    <recommendedName>
        <fullName evidence="3">Nucleoside phosphorylase domain-containing protein</fullName>
    </recommendedName>
</protein>
<dbReference type="InterPro" id="IPR053137">
    <property type="entry name" value="NLR-like"/>
</dbReference>
<dbReference type="GO" id="GO:0009116">
    <property type="term" value="P:nucleoside metabolic process"/>
    <property type="evidence" value="ECO:0007669"/>
    <property type="project" value="InterPro"/>
</dbReference>
<gene>
    <name evidence="1" type="ORF">PENSUB_1445</name>
</gene>
<evidence type="ECO:0000313" key="1">
    <source>
        <dbReference type="EMBL" id="OKP12898.1"/>
    </source>
</evidence>
<evidence type="ECO:0008006" key="3">
    <source>
        <dbReference type="Google" id="ProtNLM"/>
    </source>
</evidence>
<dbReference type="GO" id="GO:0003824">
    <property type="term" value="F:catalytic activity"/>
    <property type="evidence" value="ECO:0007669"/>
    <property type="project" value="InterPro"/>
</dbReference>
<dbReference type="SUPFAM" id="SSF53167">
    <property type="entry name" value="Purine and uridine phosphorylases"/>
    <property type="match status" value="1"/>
</dbReference>
<dbReference type="InterPro" id="IPR035994">
    <property type="entry name" value="Nucleoside_phosphorylase_sf"/>
</dbReference>
<dbReference type="AlphaFoldDB" id="A0A1Q5UK88"/>
<reference evidence="1 2" key="1">
    <citation type="submission" date="2016-10" db="EMBL/GenBank/DDBJ databases">
        <title>Genome sequence of the ascomycete fungus Penicillium subrubescens.</title>
        <authorList>
            <person name="De Vries R.P."/>
            <person name="Peng M."/>
            <person name="Dilokpimol A."/>
            <person name="Hilden K."/>
            <person name="Makela M.R."/>
            <person name="Grigoriev I."/>
            <person name="Riley R."/>
            <person name="Granchi Z."/>
        </authorList>
    </citation>
    <scope>NUCLEOTIDE SEQUENCE [LARGE SCALE GENOMIC DNA]</scope>
    <source>
        <strain evidence="1 2">CBS 132785</strain>
    </source>
</reference>
<accession>A0A1Q5UK88</accession>
<name>A0A1Q5UK88_9EURO</name>
<evidence type="ECO:0000313" key="2">
    <source>
        <dbReference type="Proteomes" id="UP000186955"/>
    </source>
</evidence>
<dbReference type="STRING" id="1316194.A0A1Q5UK88"/>
<dbReference type="Gene3D" id="3.40.50.1580">
    <property type="entry name" value="Nucleoside phosphorylase domain"/>
    <property type="match status" value="1"/>
</dbReference>
<organism evidence="1 2">
    <name type="scientific">Penicillium subrubescens</name>
    <dbReference type="NCBI Taxonomy" id="1316194"/>
    <lineage>
        <taxon>Eukaryota</taxon>
        <taxon>Fungi</taxon>
        <taxon>Dikarya</taxon>
        <taxon>Ascomycota</taxon>
        <taxon>Pezizomycotina</taxon>
        <taxon>Eurotiomycetes</taxon>
        <taxon>Eurotiomycetidae</taxon>
        <taxon>Eurotiales</taxon>
        <taxon>Aspergillaceae</taxon>
        <taxon>Penicillium</taxon>
    </lineage>
</organism>
<dbReference type="PANTHER" id="PTHR46082">
    <property type="entry name" value="ATP/GTP-BINDING PROTEIN-RELATED"/>
    <property type="match status" value="1"/>
</dbReference>
<comment type="caution">
    <text evidence="1">The sequence shown here is derived from an EMBL/GenBank/DDBJ whole genome shotgun (WGS) entry which is preliminary data.</text>
</comment>
<sequence length="225" mass="24033">MPPSSQTQVPSSAAIPAQAQVQNNLNIPGLRDVAVKQYTAWHEANVEDDALKAQFRQARDVALANRLDLKLIHNDQNPSFFVEKGIMPHRQDLSADHSLSWLHQTEGLGLPVETAAAKLMLDEIHPPLPRLPMDQNAYIYGSIGEHQIVIASLPTGANGTTSAATVGMQLLSSFHAIRFGFMVGIGGGVPNTKADIRLGDIVVSQPTDTSGGVIQYDLGKALSGG</sequence>
<dbReference type="Proteomes" id="UP000186955">
    <property type="component" value="Unassembled WGS sequence"/>
</dbReference>
<dbReference type="PANTHER" id="PTHR46082:SF11">
    <property type="entry name" value="AAA+ ATPASE DOMAIN-CONTAINING PROTEIN-RELATED"/>
    <property type="match status" value="1"/>
</dbReference>
<dbReference type="EMBL" id="MNBE01000171">
    <property type="protein sequence ID" value="OKP12898.1"/>
    <property type="molecule type" value="Genomic_DNA"/>
</dbReference>